<organism evidence="2">
    <name type="scientific">Gekko japonicus</name>
    <name type="common">Schlegel's Japanese gecko</name>
    <dbReference type="NCBI Taxonomy" id="146911"/>
    <lineage>
        <taxon>Eukaryota</taxon>
        <taxon>Metazoa</taxon>
        <taxon>Chordata</taxon>
        <taxon>Craniata</taxon>
        <taxon>Vertebrata</taxon>
        <taxon>Euteleostomi</taxon>
        <taxon>Lepidosauria</taxon>
        <taxon>Squamata</taxon>
        <taxon>Bifurcata</taxon>
        <taxon>Gekkota</taxon>
        <taxon>Gekkonidae</taxon>
        <taxon>Gekkoninae</taxon>
        <taxon>Gekko</taxon>
    </lineage>
</organism>
<protein>
    <submittedName>
        <fullName evidence="2">GekBS051P</fullName>
    </submittedName>
</protein>
<proteinExistence type="evidence at transcript level"/>
<keyword evidence="1" id="KW-0472">Membrane</keyword>
<evidence type="ECO:0000256" key="1">
    <source>
        <dbReference type="SAM" id="Phobius"/>
    </source>
</evidence>
<reference evidence="2" key="1">
    <citation type="submission" date="2004-07" db="EMBL/GenBank/DDBJ databases">
        <title>Analysis of expressed sequence tags and cloning of full length cDNA from brain and spinal cord cDNA library in Gecko.</title>
        <authorList>
            <person name="Gu X."/>
            <person name="Ding F."/>
            <person name="Liu Y."/>
            <person name="Liu M."/>
            <person name="Jiang M."/>
        </authorList>
    </citation>
    <scope>NUCLEOTIDE SEQUENCE</scope>
    <source>
        <tissue evidence="2">Brain and spinal cord</tissue>
    </source>
</reference>
<sequence length="36" mass="4201">MAVKGGKSFLHFYFLNKSLCSLTFTCLFFLEFIPYS</sequence>
<accession>Q64FT6</accession>
<keyword evidence="1" id="KW-0812">Transmembrane</keyword>
<feature type="transmembrane region" description="Helical" evidence="1">
    <location>
        <begin position="12"/>
        <end position="33"/>
    </location>
</feature>
<evidence type="ECO:0000313" key="2">
    <source>
        <dbReference type="EMBL" id="AAU14259.1"/>
    </source>
</evidence>
<dbReference type="EMBL" id="AY704553">
    <property type="protein sequence ID" value="AAU14259.1"/>
    <property type="molecule type" value="mRNA"/>
</dbReference>
<keyword evidence="1" id="KW-1133">Transmembrane helix</keyword>
<dbReference type="AlphaFoldDB" id="Q64FT6"/>
<name>Q64FT6_GEKJA</name>